<name>A0A0A9CCY7_ARUDO</name>
<accession>A0A0A9CCY7</accession>
<proteinExistence type="predicted"/>
<sequence>MDLSWRKGTQQCVEYTWMQSSIGAGRLLLVILNHAIHSALLNVTYQRCSGQYIASMLIHSEKQLSCHIGTYSHWQGMFTKVLVL</sequence>
<organism evidence="1">
    <name type="scientific">Arundo donax</name>
    <name type="common">Giant reed</name>
    <name type="synonym">Donax arundinaceus</name>
    <dbReference type="NCBI Taxonomy" id="35708"/>
    <lineage>
        <taxon>Eukaryota</taxon>
        <taxon>Viridiplantae</taxon>
        <taxon>Streptophyta</taxon>
        <taxon>Embryophyta</taxon>
        <taxon>Tracheophyta</taxon>
        <taxon>Spermatophyta</taxon>
        <taxon>Magnoliopsida</taxon>
        <taxon>Liliopsida</taxon>
        <taxon>Poales</taxon>
        <taxon>Poaceae</taxon>
        <taxon>PACMAD clade</taxon>
        <taxon>Arundinoideae</taxon>
        <taxon>Arundineae</taxon>
        <taxon>Arundo</taxon>
    </lineage>
</organism>
<evidence type="ECO:0000313" key="1">
    <source>
        <dbReference type="EMBL" id="JAD69372.1"/>
    </source>
</evidence>
<reference evidence="1" key="2">
    <citation type="journal article" date="2015" name="Data Brief">
        <title>Shoot transcriptome of the giant reed, Arundo donax.</title>
        <authorList>
            <person name="Barrero R.A."/>
            <person name="Guerrero F.D."/>
            <person name="Moolhuijzen P."/>
            <person name="Goolsby J.A."/>
            <person name="Tidwell J."/>
            <person name="Bellgard S.E."/>
            <person name="Bellgard M.I."/>
        </authorList>
    </citation>
    <scope>NUCLEOTIDE SEQUENCE</scope>
    <source>
        <tissue evidence="1">Shoot tissue taken approximately 20 cm above the soil surface</tissue>
    </source>
</reference>
<dbReference type="AlphaFoldDB" id="A0A0A9CCY7"/>
<dbReference type="EMBL" id="GBRH01228523">
    <property type="protein sequence ID" value="JAD69372.1"/>
    <property type="molecule type" value="Transcribed_RNA"/>
</dbReference>
<protein>
    <submittedName>
        <fullName evidence="1">Uncharacterized protein</fullName>
    </submittedName>
</protein>
<reference evidence="1" key="1">
    <citation type="submission" date="2014-09" db="EMBL/GenBank/DDBJ databases">
        <authorList>
            <person name="Magalhaes I.L.F."/>
            <person name="Oliveira U."/>
            <person name="Santos F.R."/>
            <person name="Vidigal T.H.D.A."/>
            <person name="Brescovit A.D."/>
            <person name="Santos A.J."/>
        </authorList>
    </citation>
    <scope>NUCLEOTIDE SEQUENCE</scope>
    <source>
        <tissue evidence="1">Shoot tissue taken approximately 20 cm above the soil surface</tissue>
    </source>
</reference>